<dbReference type="InterPro" id="IPR006056">
    <property type="entry name" value="RidA"/>
</dbReference>
<gene>
    <name evidence="2" type="primary">tdcF</name>
    <name evidence="2" type="ORF">SLITO_v1c08860</name>
</gene>
<dbReference type="RefSeq" id="WP_075058587.1">
    <property type="nucleotide sequence ID" value="NZ_CP012357.1"/>
</dbReference>
<organism evidence="2 3">
    <name type="scientific">Spiroplasma litorale</name>
    <dbReference type="NCBI Taxonomy" id="216942"/>
    <lineage>
        <taxon>Bacteria</taxon>
        <taxon>Bacillati</taxon>
        <taxon>Mycoplasmatota</taxon>
        <taxon>Mollicutes</taxon>
        <taxon>Entomoplasmatales</taxon>
        <taxon>Spiroplasmataceae</taxon>
        <taxon>Spiroplasma</taxon>
    </lineage>
</organism>
<dbReference type="Pfam" id="PF01042">
    <property type="entry name" value="Ribonuc_L-PSP"/>
    <property type="match status" value="1"/>
</dbReference>
<dbReference type="InterPro" id="IPR035959">
    <property type="entry name" value="RutC-like_sf"/>
</dbReference>
<proteinExistence type="inferred from homology"/>
<dbReference type="InterPro" id="IPR006175">
    <property type="entry name" value="YjgF/YER057c/UK114"/>
</dbReference>
<dbReference type="KEGG" id="sll:SLITO_v1c08860"/>
<evidence type="ECO:0000256" key="1">
    <source>
        <dbReference type="ARBA" id="ARBA00010552"/>
    </source>
</evidence>
<dbReference type="OrthoDB" id="9803101at2"/>
<protein>
    <submittedName>
        <fullName evidence="2">2-iminobutanoate/2-iminopropanoate deaminase</fullName>
    </submittedName>
</protein>
<dbReference type="AlphaFoldDB" id="A0A0K1W2U7"/>
<dbReference type="PATRIC" id="fig|216942.3.peg.901"/>
<accession>A0A0K1W2U7</accession>
<dbReference type="InterPro" id="IPR019897">
    <property type="entry name" value="RidA_CS"/>
</dbReference>
<keyword evidence="3" id="KW-1185">Reference proteome</keyword>
<dbReference type="FunFam" id="3.30.1330.40:FF:000001">
    <property type="entry name" value="L-PSP family endoribonuclease"/>
    <property type="match status" value="1"/>
</dbReference>
<dbReference type="Gene3D" id="3.30.1330.40">
    <property type="entry name" value="RutC-like"/>
    <property type="match status" value="1"/>
</dbReference>
<name>A0A0K1W2U7_9MOLU</name>
<dbReference type="NCBIfam" id="TIGR00004">
    <property type="entry name" value="Rid family detoxifying hydrolase"/>
    <property type="match status" value="1"/>
</dbReference>
<dbReference type="GO" id="GO:0005829">
    <property type="term" value="C:cytosol"/>
    <property type="evidence" value="ECO:0007669"/>
    <property type="project" value="TreeGrafter"/>
</dbReference>
<dbReference type="EMBL" id="CP012357">
    <property type="protein sequence ID" value="AKX34501.1"/>
    <property type="molecule type" value="Genomic_DNA"/>
</dbReference>
<dbReference type="PANTHER" id="PTHR11803">
    <property type="entry name" value="2-IMINOBUTANOATE/2-IMINOPROPANOATE DEAMINASE RIDA"/>
    <property type="match status" value="1"/>
</dbReference>
<dbReference type="CDD" id="cd00448">
    <property type="entry name" value="YjgF_YER057c_UK114_family"/>
    <property type="match status" value="1"/>
</dbReference>
<evidence type="ECO:0000313" key="2">
    <source>
        <dbReference type="EMBL" id="AKX34501.1"/>
    </source>
</evidence>
<dbReference type="Proteomes" id="UP000067476">
    <property type="component" value="Chromosome"/>
</dbReference>
<dbReference type="GO" id="GO:0019239">
    <property type="term" value="F:deaminase activity"/>
    <property type="evidence" value="ECO:0007669"/>
    <property type="project" value="TreeGrafter"/>
</dbReference>
<evidence type="ECO:0000313" key="3">
    <source>
        <dbReference type="Proteomes" id="UP000067476"/>
    </source>
</evidence>
<dbReference type="PROSITE" id="PS01094">
    <property type="entry name" value="UPF0076"/>
    <property type="match status" value="1"/>
</dbReference>
<reference evidence="2 3" key="1">
    <citation type="journal article" date="2015" name="Genome Announc.">
        <title>Complete Genome Sequence of Spiroplasma litorale TN-1T (DSM 21781), a Bacterium Isolated from a Green-Eyed Horsefly (Tabanus nigrovittatus).</title>
        <authorList>
            <person name="Lo W.S."/>
            <person name="Lai Y.C."/>
            <person name="Lien Y.W."/>
            <person name="Wang T.H."/>
            <person name="Kuo C.H."/>
        </authorList>
    </citation>
    <scope>NUCLEOTIDE SEQUENCE [LARGE SCALE GENOMIC DNA]</scope>
    <source>
        <strain evidence="2 3">TN-1</strain>
    </source>
</reference>
<comment type="similarity">
    <text evidence="1">Belongs to the RutC family.</text>
</comment>
<sequence>MKIIDSKNAPKAIGPYSQAIELSNGLMFLSGQLGLVPETMELEKGIEAQTNQILKNIENVLKEAGYEKNNVVKTTILLSDINDFTVVNEIYGKFFEDHKPARSTFAVKALPKNALIEIEAIAHK</sequence>
<dbReference type="PANTHER" id="PTHR11803:SF39">
    <property type="entry name" value="2-IMINOBUTANOATE_2-IMINOPROPANOATE DEAMINASE"/>
    <property type="match status" value="1"/>
</dbReference>
<dbReference type="SUPFAM" id="SSF55298">
    <property type="entry name" value="YjgF-like"/>
    <property type="match status" value="1"/>
</dbReference>
<dbReference type="STRING" id="216942.SLITO_v1c08860"/>